<dbReference type="PROSITE" id="PS50294">
    <property type="entry name" value="WD_REPEATS_REGION"/>
    <property type="match status" value="1"/>
</dbReference>
<name>A0A6I9U320_SESIN</name>
<dbReference type="SUPFAM" id="SSF48371">
    <property type="entry name" value="ARM repeat"/>
    <property type="match status" value="1"/>
</dbReference>
<dbReference type="InterPro" id="IPR015943">
    <property type="entry name" value="WD40/YVTN_repeat-like_dom_sf"/>
</dbReference>
<dbReference type="PANTHER" id="PTHR35549:SF2">
    <property type="entry name" value="TRANSDUCIN_WD40 REPEAT-LIKE SUPERFAMILY PROTEIN"/>
    <property type="match status" value="1"/>
</dbReference>
<dbReference type="Proteomes" id="UP000504604">
    <property type="component" value="Linkage group LG10"/>
</dbReference>
<dbReference type="InterPro" id="IPR016024">
    <property type="entry name" value="ARM-type_fold"/>
</dbReference>
<dbReference type="InterPro" id="IPR056512">
    <property type="entry name" value="LIN_N"/>
</dbReference>
<dbReference type="InterPro" id="IPR001680">
    <property type="entry name" value="WD40_rpt"/>
</dbReference>
<evidence type="ECO:0000259" key="4">
    <source>
        <dbReference type="Pfam" id="PF23654"/>
    </source>
</evidence>
<evidence type="ECO:0000256" key="1">
    <source>
        <dbReference type="PROSITE-ProRule" id="PRU00221"/>
    </source>
</evidence>
<dbReference type="Pfam" id="PF00400">
    <property type="entry name" value="WD40"/>
    <property type="match status" value="1"/>
</dbReference>
<dbReference type="SUPFAM" id="SSF50978">
    <property type="entry name" value="WD40 repeat-like"/>
    <property type="match status" value="1"/>
</dbReference>
<sequence length="1332" mass="149698">MASIPSPAPLSFSDDNQKLELESVRELVAVINQHMNAILEDFEAQKTLKLKCTSKLKIQSQEFFEFSEHSVMSNLYWGIENTESAAQAKCTEDSAMRLESSEKMLQVPASLDENGVTLGIPNSFLVSCSYFYLCIVELLRKNEWQASMHFLQAVSVSPRLVCTELAPGIFQGLFALFIRDKVGKSFGSRRVNAVDDEGMVDDVMRWMARRYKPWLMYYQIMSKGDAFQGIRGGGVSLGDEKPQCPVNRVQRSRSIEAHSSCEHRTGLRTYQNLQNTDPPNPQKVITNDVEQESLGTSNTKPENHMKTVAYSEKSCFRETRGSSNVKCLRDILTESEPDTPISLHSDNSSSVEEDFPQNYTENTIISLRNGRVIAEDHQAEPLSLYGSLSWNMRAPSCKPKPERTISLQRQTEVDEKKVMECISRSFSTSFCDTDVSALGLRKMDQYAPFNDDYIDEVEKLHCIGSIALKNCQLSRPLHQKSSKRMKKSSSCRTTLSEVHQQVDESFFFEQSGVLEKIISKLCFTEELGNGEEDYTVEMKTIYEILNSKSGLKYSLLKDIILDQLLKAISTSQEERVVRTSVAILSTIVTANRSVIEDIKRKGLQLYDLATALKRNIHEAVILIYLINPSPAEIKTLELLPCLVEVVCTSKSCKLELTSILLTPPAASLMIIEVLVTAFDYETNRMHLAAISSPRVLSGLLKVPRKDNLEEFISLAAILVSCMRFDGKCRKYISEFSPVAPLVSLLWSNQKRASSIALEFLNELQRMPRSSAIALFEQMHKQGSINNMCALFLLLQNSEPEYRLLAANLLLQLEVLEDTSAKCIYREEAAEALFESLTCEECPSTQALSAFILSNLGGTYSWTGEPYTTAWLVKKTGLTLAYHGNLIKNYDFLDQSLQDAGIDSWCSKIAQRILHLGTSVFHALDKGLNSKLKRISRDCLITTAWLGCELVKGPDELRHAACEIILHSIEQFLHPGLELEERLLACLCIYNYTSGRGMKKIINLSEGVRESLRRLSNVTWMAEELLKVADYFQPNKWRISCVHSQILEAGTKCSGAVTALIYYKGQLHSGYADGSIKVWDIKGQKAILVQEMKEHKKAVTCFALYEPGNCLLSGSADKTIKMWQMLQRNLECIEVIPTKESIRSIDSWGELIFATTQNHKLKVIDASGKAKDIFKNKRVKCIRVAQGKVYAGCMDSSIQELMIINNRQQEIKAPSKSWMQNKPISSVSIYKDWLYSGSLLLEGSKMKDWRRSSKPQISIVPEKGASILAMEVVEDFIYLNCSTSMSSLQIWLRGTQHKVGRLSAGSKITSLLSANDMILCGTEKGVIKGWIPL</sequence>
<dbReference type="KEGG" id="sind:105171533"/>
<evidence type="ECO:0000313" key="6">
    <source>
        <dbReference type="RefSeq" id="XP_011090985.1"/>
    </source>
</evidence>
<organism evidence="5 6">
    <name type="scientific">Sesamum indicum</name>
    <name type="common">Oriental sesame</name>
    <name type="synonym">Sesamum orientale</name>
    <dbReference type="NCBI Taxonomy" id="4182"/>
    <lineage>
        <taxon>Eukaryota</taxon>
        <taxon>Viridiplantae</taxon>
        <taxon>Streptophyta</taxon>
        <taxon>Embryophyta</taxon>
        <taxon>Tracheophyta</taxon>
        <taxon>Spermatophyta</taxon>
        <taxon>Magnoliopsida</taxon>
        <taxon>eudicotyledons</taxon>
        <taxon>Gunneridae</taxon>
        <taxon>Pentapetalae</taxon>
        <taxon>asterids</taxon>
        <taxon>lamiids</taxon>
        <taxon>Lamiales</taxon>
        <taxon>Pedaliaceae</taxon>
        <taxon>Sesamum</taxon>
    </lineage>
</organism>
<dbReference type="InParanoid" id="A0A6I9U320"/>
<feature type="domain" description="Putative E3 ubiquitin-protein ligase LIN N-terminal" evidence="2">
    <location>
        <begin position="24"/>
        <end position="174"/>
    </location>
</feature>
<dbReference type="Pfam" id="PF23628">
    <property type="entry name" value="ARM_LIN_C"/>
    <property type="match status" value="1"/>
</dbReference>
<dbReference type="FunCoup" id="A0A6I9U320">
    <property type="interactions" value="1074"/>
</dbReference>
<dbReference type="Gene3D" id="1.25.10.10">
    <property type="entry name" value="Leucine-rich Repeat Variant"/>
    <property type="match status" value="1"/>
</dbReference>
<dbReference type="Gene3D" id="2.130.10.10">
    <property type="entry name" value="YVTN repeat-like/Quinoprotein amine dehydrogenase"/>
    <property type="match status" value="1"/>
</dbReference>
<feature type="repeat" description="WD" evidence="1">
    <location>
        <begin position="1066"/>
        <end position="1088"/>
    </location>
</feature>
<dbReference type="GeneID" id="105171533"/>
<dbReference type="InterPro" id="IPR036322">
    <property type="entry name" value="WD40_repeat_dom_sf"/>
</dbReference>
<gene>
    <name evidence="6" type="primary">LOC105171533</name>
</gene>
<keyword evidence="1" id="KW-0853">WD repeat</keyword>
<evidence type="ECO:0000259" key="3">
    <source>
        <dbReference type="Pfam" id="PF23628"/>
    </source>
</evidence>
<dbReference type="RefSeq" id="XP_011090985.1">
    <property type="nucleotide sequence ID" value="XM_011092683.2"/>
</dbReference>
<dbReference type="InterPro" id="IPR056514">
    <property type="entry name" value="ARM_LIN_2nd"/>
</dbReference>
<dbReference type="PANTHER" id="PTHR35549">
    <property type="entry name" value="OS04G0584500 PROTEIN"/>
    <property type="match status" value="1"/>
</dbReference>
<dbReference type="Pfam" id="PF23654">
    <property type="entry name" value="ARM_LIN_2nd"/>
    <property type="match status" value="1"/>
</dbReference>
<protein>
    <submittedName>
        <fullName evidence="6">E3 ubiquitin-protein ligase LIN-1</fullName>
    </submittedName>
</protein>
<proteinExistence type="predicted"/>
<dbReference type="SMART" id="SM00320">
    <property type="entry name" value="WD40"/>
    <property type="match status" value="3"/>
</dbReference>
<accession>A0A6I9U320</accession>
<evidence type="ECO:0000259" key="2">
    <source>
        <dbReference type="Pfam" id="PF23568"/>
    </source>
</evidence>
<dbReference type="OrthoDB" id="6262491at2759"/>
<dbReference type="Pfam" id="PF23568">
    <property type="entry name" value="ARM_LIN"/>
    <property type="match status" value="1"/>
</dbReference>
<keyword evidence="5" id="KW-1185">Reference proteome</keyword>
<evidence type="ECO:0000313" key="5">
    <source>
        <dbReference type="Proteomes" id="UP000504604"/>
    </source>
</evidence>
<dbReference type="InterPro" id="IPR055566">
    <property type="entry name" value="ARM_LIN"/>
</dbReference>
<feature type="repeat" description="WD" evidence="1">
    <location>
        <begin position="1091"/>
        <end position="1124"/>
    </location>
</feature>
<dbReference type="InterPro" id="IPR011989">
    <property type="entry name" value="ARM-like"/>
</dbReference>
<dbReference type="PROSITE" id="PS50082">
    <property type="entry name" value="WD_REPEATS_2"/>
    <property type="match status" value="2"/>
</dbReference>
<feature type="domain" description="Putative E3 ubiquitin-protein ligase LIN ARM repeats" evidence="4">
    <location>
        <begin position="510"/>
        <end position="672"/>
    </location>
</feature>
<reference evidence="6" key="1">
    <citation type="submission" date="2025-08" db="UniProtKB">
        <authorList>
            <consortium name="RefSeq"/>
        </authorList>
    </citation>
    <scope>IDENTIFICATION</scope>
</reference>
<feature type="domain" description="Putative E3 ubiquitin-protein ligase LIN ARM-like" evidence="3">
    <location>
        <begin position="674"/>
        <end position="1027"/>
    </location>
</feature>